<dbReference type="RefSeq" id="WP_377722841.1">
    <property type="nucleotide sequence ID" value="NZ_JBHSAM010000036.1"/>
</dbReference>
<dbReference type="EMBL" id="JBHSAM010000036">
    <property type="protein sequence ID" value="MFC4104310.1"/>
    <property type="molecule type" value="Genomic_DNA"/>
</dbReference>
<name>A0ABV8KE37_9BACL</name>
<dbReference type="PROSITE" id="PS51704">
    <property type="entry name" value="GP_PDE"/>
    <property type="match status" value="1"/>
</dbReference>
<feature type="domain" description="GP-PDE" evidence="1">
    <location>
        <begin position="40"/>
        <end position="286"/>
    </location>
</feature>
<protein>
    <submittedName>
        <fullName evidence="2">Glycerophosphodiester phosphodiesterase</fullName>
    </submittedName>
</protein>
<organism evidence="2 3">
    <name type="scientific">Paenibacillus xanthanilyticus</name>
    <dbReference type="NCBI Taxonomy" id="1783531"/>
    <lineage>
        <taxon>Bacteria</taxon>
        <taxon>Bacillati</taxon>
        <taxon>Bacillota</taxon>
        <taxon>Bacilli</taxon>
        <taxon>Bacillales</taxon>
        <taxon>Paenibacillaceae</taxon>
        <taxon>Paenibacillus</taxon>
    </lineage>
</organism>
<comment type="caution">
    <text evidence="2">The sequence shown here is derived from an EMBL/GenBank/DDBJ whole genome shotgun (WGS) entry which is preliminary data.</text>
</comment>
<reference evidence="3" key="1">
    <citation type="journal article" date="2019" name="Int. J. Syst. Evol. Microbiol.">
        <title>The Global Catalogue of Microorganisms (GCM) 10K type strain sequencing project: providing services to taxonomists for standard genome sequencing and annotation.</title>
        <authorList>
            <consortium name="The Broad Institute Genomics Platform"/>
            <consortium name="The Broad Institute Genome Sequencing Center for Infectious Disease"/>
            <person name="Wu L."/>
            <person name="Ma J."/>
        </authorList>
    </citation>
    <scope>NUCLEOTIDE SEQUENCE [LARGE SCALE GENOMIC DNA]</scope>
    <source>
        <strain evidence="3">IBRC-M 10987</strain>
    </source>
</reference>
<gene>
    <name evidence="2" type="ORF">ACFOZ8_32285</name>
</gene>
<keyword evidence="3" id="KW-1185">Reference proteome</keyword>
<sequence>MTRRAKRMSLLRAGAAGLAAATAVLVLTSFMLSPRLSDGMTVIAHRGASGYAPENTMAAFELAVEMKADYLELDVHLSKDGELVVLHDETLERTTDGAGMVKERTWAELSALDAGGKFDPAYAGERIPLLREVLDRYAGRIGILIELKKTALYPGIEEKLAELIEDYDVAARALQAGQASPIMIQSFDRESVRLLAKRLPDIPRAVLIHPDEHPLSPSTLADLATYADYINCYFEVLDRKLIRDIHALDRKVMAWTLRDEREMERIARLGVDGIITDYPVWGYEGK</sequence>
<dbReference type="Pfam" id="PF03009">
    <property type="entry name" value="GDPD"/>
    <property type="match status" value="1"/>
</dbReference>
<evidence type="ECO:0000313" key="2">
    <source>
        <dbReference type="EMBL" id="MFC4104310.1"/>
    </source>
</evidence>
<proteinExistence type="predicted"/>
<dbReference type="PANTHER" id="PTHR46211:SF1">
    <property type="entry name" value="GLYCEROPHOSPHODIESTER PHOSPHODIESTERASE, CYTOPLASMIC"/>
    <property type="match status" value="1"/>
</dbReference>
<dbReference type="PANTHER" id="PTHR46211">
    <property type="entry name" value="GLYCEROPHOSPHORYL DIESTER PHOSPHODIESTERASE"/>
    <property type="match status" value="1"/>
</dbReference>
<evidence type="ECO:0000259" key="1">
    <source>
        <dbReference type="PROSITE" id="PS51704"/>
    </source>
</evidence>
<dbReference type="InterPro" id="IPR017946">
    <property type="entry name" value="PLC-like_Pdiesterase_TIM-brl"/>
</dbReference>
<accession>A0ABV8KE37</accession>
<evidence type="ECO:0000313" key="3">
    <source>
        <dbReference type="Proteomes" id="UP001595715"/>
    </source>
</evidence>
<dbReference type="Gene3D" id="3.20.20.190">
    <property type="entry name" value="Phosphatidylinositol (PI) phosphodiesterase"/>
    <property type="match status" value="1"/>
</dbReference>
<dbReference type="Proteomes" id="UP001595715">
    <property type="component" value="Unassembled WGS sequence"/>
</dbReference>
<dbReference type="InterPro" id="IPR030395">
    <property type="entry name" value="GP_PDE_dom"/>
</dbReference>
<dbReference type="SUPFAM" id="SSF51695">
    <property type="entry name" value="PLC-like phosphodiesterases"/>
    <property type="match status" value="1"/>
</dbReference>